<comment type="similarity">
    <text evidence="1">Belongs to the bactofilin family.</text>
</comment>
<feature type="compositionally biased region" description="Polar residues" evidence="2">
    <location>
        <begin position="236"/>
        <end position="247"/>
    </location>
</feature>
<evidence type="ECO:0000313" key="4">
    <source>
        <dbReference type="Proteomes" id="UP000004221"/>
    </source>
</evidence>
<dbReference type="AlphaFoldDB" id="I4EFB9"/>
<dbReference type="Proteomes" id="UP000004221">
    <property type="component" value="Unassembled WGS sequence"/>
</dbReference>
<feature type="compositionally biased region" description="Acidic residues" evidence="2">
    <location>
        <begin position="57"/>
        <end position="74"/>
    </location>
</feature>
<comment type="caution">
    <text evidence="3">The sequence shown here is derived from an EMBL/GenBank/DDBJ whole genome shotgun (WGS) entry which is preliminary data.</text>
</comment>
<evidence type="ECO:0008006" key="5">
    <source>
        <dbReference type="Google" id="ProtNLM"/>
    </source>
</evidence>
<evidence type="ECO:0000256" key="1">
    <source>
        <dbReference type="ARBA" id="ARBA00044755"/>
    </source>
</evidence>
<dbReference type="PANTHER" id="PTHR35024:SF4">
    <property type="entry name" value="POLYMER-FORMING CYTOSKELETAL PROTEIN"/>
    <property type="match status" value="1"/>
</dbReference>
<feature type="compositionally biased region" description="Low complexity" evidence="2">
    <location>
        <begin position="221"/>
        <end position="235"/>
    </location>
</feature>
<proteinExistence type="inferred from homology"/>
<protein>
    <recommendedName>
        <fullName evidence="5">Polymer-forming cytoskeletal protein</fullName>
    </recommendedName>
</protein>
<keyword evidence="4" id="KW-1185">Reference proteome</keyword>
<feature type="region of interest" description="Disordered" evidence="2">
    <location>
        <begin position="55"/>
        <end position="116"/>
    </location>
</feature>
<dbReference type="InterPro" id="IPR007607">
    <property type="entry name" value="BacA/B"/>
</dbReference>
<dbReference type="EMBL" id="CAGS01000142">
    <property type="protein sequence ID" value="CCF83381.1"/>
    <property type="molecule type" value="Genomic_DNA"/>
</dbReference>
<name>I4EFB9_9BACT</name>
<evidence type="ECO:0000256" key="2">
    <source>
        <dbReference type="SAM" id="MobiDB-lite"/>
    </source>
</evidence>
<sequence>MTRWLRLASFRPIALRNITLAAGQQQPGGEIVIFRKENRGESFQRQITNLRQQLQSDIDDEPDDSSFDEPEAEESKETPTSSWEDNRSTSRGADIAPTSSFPVAEQPSARPSWQTTDATTSIIASNAYWNGTLQSEGSLHIHGRAEGELVAVKDLYIAEGAKVDAEILAENVVVAGAVRGRIEARNRLEVLPEGHVAGDVKAQKLVIHEGARLAGQLRMGSSSASSADASTSQSSGTRQSKSQYGGR</sequence>
<dbReference type="PANTHER" id="PTHR35024">
    <property type="entry name" value="HYPOTHETICAL CYTOSOLIC PROTEIN"/>
    <property type="match status" value="1"/>
</dbReference>
<accession>I4EFB9</accession>
<reference evidence="3 4" key="1">
    <citation type="journal article" date="2012" name="ISME J.">
        <title>Nitrification expanded: discovery, physiology and genomics of a nitrite-oxidizing bacterium from the phylum Chloroflexi.</title>
        <authorList>
            <person name="Sorokin D.Y."/>
            <person name="Lucker S."/>
            <person name="Vejmelkova D."/>
            <person name="Kostrikina N.A."/>
            <person name="Kleerebezem R."/>
            <person name="Rijpstra W.I."/>
            <person name="Damste J.S."/>
            <person name="Le Paslier D."/>
            <person name="Muyzer G."/>
            <person name="Wagner M."/>
            <person name="van Loosdrecht M.C."/>
            <person name="Daims H."/>
        </authorList>
    </citation>
    <scope>NUCLEOTIDE SEQUENCE [LARGE SCALE GENOMIC DNA]</scope>
    <source>
        <strain evidence="4">none</strain>
    </source>
</reference>
<dbReference type="Pfam" id="PF04519">
    <property type="entry name" value="Bactofilin"/>
    <property type="match status" value="1"/>
</dbReference>
<evidence type="ECO:0000313" key="3">
    <source>
        <dbReference type="EMBL" id="CCF83381.1"/>
    </source>
</evidence>
<feature type="region of interest" description="Disordered" evidence="2">
    <location>
        <begin position="217"/>
        <end position="247"/>
    </location>
</feature>
<gene>
    <name evidence="3" type="ORF">NITHO_2260004</name>
</gene>
<organism evidence="3 4">
    <name type="scientific">Nitrolancea hollandica Lb</name>
    <dbReference type="NCBI Taxonomy" id="1129897"/>
    <lineage>
        <taxon>Bacteria</taxon>
        <taxon>Pseudomonadati</taxon>
        <taxon>Thermomicrobiota</taxon>
        <taxon>Thermomicrobia</taxon>
        <taxon>Sphaerobacterales</taxon>
        <taxon>Sphaerobacterineae</taxon>
        <taxon>Sphaerobacteraceae</taxon>
        <taxon>Nitrolancea</taxon>
    </lineage>
</organism>